<dbReference type="RefSeq" id="XP_024349959.1">
    <property type="nucleotide sequence ID" value="XM_024495683.1"/>
</dbReference>
<dbReference type="EMBL" id="APAU02000056">
    <property type="protein sequence ID" value="EUB58763.1"/>
    <property type="molecule type" value="Genomic_DNA"/>
</dbReference>
<evidence type="ECO:0000313" key="2">
    <source>
        <dbReference type="Proteomes" id="UP000019149"/>
    </source>
</evidence>
<reference evidence="1 2" key="1">
    <citation type="journal article" date="2013" name="Nat. Genet.">
        <title>The genome of the hydatid tapeworm Echinococcus granulosus.</title>
        <authorList>
            <person name="Zheng H."/>
            <person name="Zhang W."/>
            <person name="Zhang L."/>
            <person name="Zhang Z."/>
            <person name="Li J."/>
            <person name="Lu G."/>
            <person name="Zhu Y."/>
            <person name="Wang Y."/>
            <person name="Huang Y."/>
            <person name="Liu J."/>
            <person name="Kang H."/>
            <person name="Chen J."/>
            <person name="Wang L."/>
            <person name="Chen A."/>
            <person name="Yu S."/>
            <person name="Gao Z."/>
            <person name="Jin L."/>
            <person name="Gu W."/>
            <person name="Wang Z."/>
            <person name="Zhao L."/>
            <person name="Shi B."/>
            <person name="Wen H."/>
            <person name="Lin R."/>
            <person name="Jones M.K."/>
            <person name="Brejova B."/>
            <person name="Vinar T."/>
            <person name="Zhao G."/>
            <person name="McManus D.P."/>
            <person name="Chen Z."/>
            <person name="Zhou Y."/>
            <person name="Wang S."/>
        </authorList>
    </citation>
    <scope>NUCLEOTIDE SEQUENCE [LARGE SCALE GENOMIC DNA]</scope>
</reference>
<dbReference type="AlphaFoldDB" id="W6UBJ7"/>
<sequence>MQEVRESEAVPESIAKTKRNLLNIDFVIKKRAAAALKSLDHSDH</sequence>
<evidence type="ECO:0000313" key="1">
    <source>
        <dbReference type="EMBL" id="EUB58763.1"/>
    </source>
</evidence>
<dbReference type="KEGG" id="egl:EGR_06434"/>
<gene>
    <name evidence="1" type="ORF">EGR_06434</name>
</gene>
<keyword evidence="2" id="KW-1185">Reference proteome</keyword>
<comment type="caution">
    <text evidence="1">The sequence shown here is derived from an EMBL/GenBank/DDBJ whole genome shotgun (WGS) entry which is preliminary data.</text>
</comment>
<organism evidence="1 2">
    <name type="scientific">Echinococcus granulosus</name>
    <name type="common">Hydatid tapeworm</name>
    <dbReference type="NCBI Taxonomy" id="6210"/>
    <lineage>
        <taxon>Eukaryota</taxon>
        <taxon>Metazoa</taxon>
        <taxon>Spiralia</taxon>
        <taxon>Lophotrochozoa</taxon>
        <taxon>Platyhelminthes</taxon>
        <taxon>Cestoda</taxon>
        <taxon>Eucestoda</taxon>
        <taxon>Cyclophyllidea</taxon>
        <taxon>Taeniidae</taxon>
        <taxon>Echinococcus</taxon>
        <taxon>Echinococcus granulosus group</taxon>
    </lineage>
</organism>
<accession>W6UBJ7</accession>
<proteinExistence type="predicted"/>
<dbReference type="Proteomes" id="UP000019149">
    <property type="component" value="Unassembled WGS sequence"/>
</dbReference>
<dbReference type="CTD" id="36342149"/>
<name>W6UBJ7_ECHGR</name>
<dbReference type="GeneID" id="36342149"/>
<protein>
    <submittedName>
        <fullName evidence="1">Uncharacterized protein</fullName>
    </submittedName>
</protein>